<accession>A0AA97NUP1</accession>
<reference evidence="1" key="1">
    <citation type="journal article" date="2012" name="PLoS Genet.">
        <title>Comparative analysis of the genomes of two field isolates of the rice blast fungus Magnaporthe oryzae.</title>
        <authorList>
            <person name="Xue M."/>
            <person name="Yang J."/>
            <person name="Li Z."/>
            <person name="Hu S."/>
            <person name="Yao N."/>
            <person name="Dean R.A."/>
            <person name="Zhao W."/>
            <person name="Shen M."/>
            <person name="Zhang H."/>
            <person name="Li C."/>
            <person name="Liu L."/>
            <person name="Cao L."/>
            <person name="Xu X."/>
            <person name="Xing Y."/>
            <person name="Hsiang T."/>
            <person name="Zhang Z."/>
            <person name="Xu J.R."/>
            <person name="Peng Y.L."/>
        </authorList>
    </citation>
    <scope>NUCLEOTIDE SEQUENCE</scope>
    <source>
        <strain evidence="1">Y34</strain>
    </source>
</reference>
<dbReference type="Proteomes" id="UP000011086">
    <property type="component" value="Unassembled WGS sequence"/>
</dbReference>
<gene>
    <name evidence="1" type="ORF">OOU_Y34scaffold00645g3</name>
</gene>
<evidence type="ECO:0000313" key="1">
    <source>
        <dbReference type="EMBL" id="ELQ36696.1"/>
    </source>
</evidence>
<protein>
    <submittedName>
        <fullName evidence="1">Uncharacterized protein</fullName>
    </submittedName>
</protein>
<sequence length="40" mass="4489">MWLSRKELVAGIRDLCLFRVSVVSICLRLPASIDEKTAAK</sequence>
<dbReference type="EMBL" id="JH793721">
    <property type="protein sequence ID" value="ELQ36696.1"/>
    <property type="molecule type" value="Genomic_DNA"/>
</dbReference>
<proteinExistence type="predicted"/>
<name>A0AA97NUP1_PYRO3</name>
<organism evidence="1">
    <name type="scientific">Pyricularia oryzae (strain Y34)</name>
    <name type="common">Rice blast fungus</name>
    <name type="synonym">Magnaporthe oryzae</name>
    <dbReference type="NCBI Taxonomy" id="1143189"/>
    <lineage>
        <taxon>Eukaryota</taxon>
        <taxon>Fungi</taxon>
        <taxon>Dikarya</taxon>
        <taxon>Ascomycota</taxon>
        <taxon>Pezizomycotina</taxon>
        <taxon>Sordariomycetes</taxon>
        <taxon>Sordariomycetidae</taxon>
        <taxon>Magnaporthales</taxon>
        <taxon>Pyriculariaceae</taxon>
        <taxon>Pyricularia</taxon>
    </lineage>
</organism>
<dbReference type="AlphaFoldDB" id="A0AA97NUP1"/>